<keyword evidence="3" id="KW-0645">Protease</keyword>
<dbReference type="InterPro" id="IPR012907">
    <property type="entry name" value="Peptidase_S11_C"/>
</dbReference>
<feature type="signal peptide" evidence="1">
    <location>
        <begin position="1"/>
        <end position="29"/>
    </location>
</feature>
<dbReference type="PANTHER" id="PTHR21581">
    <property type="entry name" value="D-ALANYL-D-ALANINE CARBOXYPEPTIDASE"/>
    <property type="match status" value="1"/>
</dbReference>
<evidence type="ECO:0000259" key="2">
    <source>
        <dbReference type="SMART" id="SM00936"/>
    </source>
</evidence>
<proteinExistence type="predicted"/>
<dbReference type="PANTHER" id="PTHR21581:SF33">
    <property type="entry name" value="D-ALANYL-D-ALANINE CARBOXYPEPTIDASE DACB"/>
    <property type="match status" value="1"/>
</dbReference>
<keyword evidence="1" id="KW-0732">Signal</keyword>
<gene>
    <name evidence="3" type="ORF">KQI86_01090</name>
</gene>
<dbReference type="GO" id="GO:0004180">
    <property type="term" value="F:carboxypeptidase activity"/>
    <property type="evidence" value="ECO:0007669"/>
    <property type="project" value="UniProtKB-KW"/>
</dbReference>
<keyword evidence="4" id="KW-1185">Reference proteome</keyword>
<sequence length="376" mass="42285">MDNRFKKIIVSFSLMFFFLLSVSWNNAYAYNAADQKNKDFKKINSLAYIALDCNSRIVLAEKNSEIIIPMASTTKIITALIALDYGDLDKEVEISSRAASIRGSIVGYRKGEKITIRELTYGLMLRSGNDAAIAIAEGISGTVEEFVKLMNEYASKIGLIDTHFHSPHGLDNPEHYSTAYDLAILTAESKRHPLFDKIVSEKDVDGKNYGFTRSYHNINKILWQIPEANGVKTGYTGGAGKCLVTSVECNGSDVIIVVLNSSDRWNDTAKINNYVKDNYEYKKFYSKGDKVGVAPQEKSKVSLVCDDDIVIPIRKDKSYSTVIKAPKYIKHNIYKGDNIGSIYIFEEDKLIYKEPLKSGNYYKVGLIDKIMMKNKK</sequence>
<dbReference type="Proteomes" id="UP000726170">
    <property type="component" value="Unassembled WGS sequence"/>
</dbReference>
<accession>A0ABS6ECK2</accession>
<reference evidence="3 4" key="1">
    <citation type="submission" date="2021-06" db="EMBL/GenBank/DDBJ databases">
        <authorList>
            <person name="Sun Q."/>
            <person name="Li D."/>
        </authorList>
    </citation>
    <scope>NUCLEOTIDE SEQUENCE [LARGE SCALE GENOMIC DNA]</scope>
    <source>
        <strain evidence="3 4">MSJ-11</strain>
    </source>
</reference>
<evidence type="ECO:0000313" key="3">
    <source>
        <dbReference type="EMBL" id="MBU5482899.1"/>
    </source>
</evidence>
<protein>
    <submittedName>
        <fullName evidence="3">D-alanyl-D-alanine carboxypeptidase</fullName>
    </submittedName>
</protein>
<comment type="caution">
    <text evidence="3">The sequence shown here is derived from an EMBL/GenBank/DDBJ whole genome shotgun (WGS) entry which is preliminary data.</text>
</comment>
<feature type="domain" description="Peptidase S11 D-Ala-D-Ala carboxypeptidase A C-terminal" evidence="2">
    <location>
        <begin position="279"/>
        <end position="364"/>
    </location>
</feature>
<dbReference type="EMBL" id="JAHLQF010000001">
    <property type="protein sequence ID" value="MBU5482899.1"/>
    <property type="molecule type" value="Genomic_DNA"/>
</dbReference>
<keyword evidence="3" id="KW-0378">Hydrolase</keyword>
<keyword evidence="3" id="KW-0121">Carboxypeptidase</keyword>
<dbReference type="Pfam" id="PF07943">
    <property type="entry name" value="PBP5_C"/>
    <property type="match status" value="1"/>
</dbReference>
<dbReference type="SMART" id="SM00936">
    <property type="entry name" value="PBP5_C"/>
    <property type="match status" value="1"/>
</dbReference>
<feature type="chain" id="PRO_5047527286" evidence="1">
    <location>
        <begin position="30"/>
        <end position="376"/>
    </location>
</feature>
<evidence type="ECO:0000256" key="1">
    <source>
        <dbReference type="SAM" id="SignalP"/>
    </source>
</evidence>
<name>A0ABS6ECK2_9CLOT</name>
<dbReference type="Pfam" id="PF00768">
    <property type="entry name" value="Peptidase_S11"/>
    <property type="match status" value="1"/>
</dbReference>
<dbReference type="InterPro" id="IPR001967">
    <property type="entry name" value="Peptidase_S11_N"/>
</dbReference>
<evidence type="ECO:0000313" key="4">
    <source>
        <dbReference type="Proteomes" id="UP000726170"/>
    </source>
</evidence>
<organism evidence="3 4">
    <name type="scientific">Clostridium mobile</name>
    <dbReference type="NCBI Taxonomy" id="2841512"/>
    <lineage>
        <taxon>Bacteria</taxon>
        <taxon>Bacillati</taxon>
        <taxon>Bacillota</taxon>
        <taxon>Clostridia</taxon>
        <taxon>Eubacteriales</taxon>
        <taxon>Clostridiaceae</taxon>
        <taxon>Clostridium</taxon>
    </lineage>
</organism>